<dbReference type="EMBL" id="CAWUHB010000001">
    <property type="protein sequence ID" value="CAK7209027.1"/>
    <property type="molecule type" value="Genomic_DNA"/>
</dbReference>
<dbReference type="Gene3D" id="3.40.50.10090">
    <property type="match status" value="2"/>
</dbReference>
<dbReference type="Proteomes" id="UP001642405">
    <property type="component" value="Unassembled WGS sequence"/>
</dbReference>
<reference evidence="2 3" key="1">
    <citation type="submission" date="2024-01" db="EMBL/GenBank/DDBJ databases">
        <authorList>
            <person name="Allen C."/>
            <person name="Tagirdzhanova G."/>
        </authorList>
    </citation>
    <scope>NUCLEOTIDE SEQUENCE [LARGE SCALE GENOMIC DNA]</scope>
</reference>
<feature type="domain" description="Tetrapyrrole biosynthesis uroporphyrinogen III synthase" evidence="1">
    <location>
        <begin position="34"/>
        <end position="325"/>
    </location>
</feature>
<dbReference type="PANTHER" id="PTHR12390:SF0">
    <property type="entry name" value="UROPORPHYRINOGEN-III SYNTHASE"/>
    <property type="match status" value="1"/>
</dbReference>
<evidence type="ECO:0000313" key="3">
    <source>
        <dbReference type="Proteomes" id="UP001642405"/>
    </source>
</evidence>
<dbReference type="PANTHER" id="PTHR12390">
    <property type="entry name" value="UROPORPHYRINOGEN III SYNTHASE"/>
    <property type="match status" value="1"/>
</dbReference>
<dbReference type="Pfam" id="PF02602">
    <property type="entry name" value="HEM4"/>
    <property type="match status" value="1"/>
</dbReference>
<dbReference type="InterPro" id="IPR036108">
    <property type="entry name" value="4pyrrol_syn_uPrphyn_synt_sf"/>
</dbReference>
<dbReference type="GO" id="GO:0004852">
    <property type="term" value="F:uroporphyrinogen-III synthase activity"/>
    <property type="evidence" value="ECO:0007669"/>
    <property type="project" value="UniProtKB-EC"/>
</dbReference>
<dbReference type="EC" id="4.2.1.75" evidence="2"/>
<protein>
    <submittedName>
        <fullName evidence="2">Uroporphyrinogen-III synthase</fullName>
        <ecNumber evidence="2">4.2.1.75</ecNumber>
    </submittedName>
</protein>
<gene>
    <name evidence="2" type="primary">HEM4</name>
    <name evidence="2" type="ORF">SCUCBS95973_000312</name>
</gene>
<keyword evidence="3" id="KW-1185">Reference proteome</keyword>
<comment type="caution">
    <text evidence="2">The sequence shown here is derived from an EMBL/GenBank/DDBJ whole genome shotgun (WGS) entry which is preliminary data.</text>
</comment>
<sequence>MATATPLPPIPVFLLKTKSSPTDAYEDLLAAPNEAGSFAPVFVPVLEHCFVDDGVAQVEGLLARHQIANGRSQGHAGAKYGGMIFTSQRAVEAFSKIVKEGHTSPQDKCDPSWPCLQNVPIYSVGPATTRALRAVEQKPPLQVSGEHTGNGEDLAYYIQEDYAGWKRPQATATDSTTAETRTATQALPLLPLLFVVGEKRRDIIPKVLMGDGTDAGPPRIGVDEVVVYGTGVMPSFADDFAHELEATQDRAVRWVVVFSPTGCDSMLKALGLLNQETGKAREPTGQPPRTTFIATIGPTTQAYLQDMFGFEPDVCADEPSPEGVLRGIAQFMASRTAS</sequence>
<name>A0ABP0AP43_9PEZI</name>
<evidence type="ECO:0000313" key="2">
    <source>
        <dbReference type="EMBL" id="CAK7209027.1"/>
    </source>
</evidence>
<evidence type="ECO:0000259" key="1">
    <source>
        <dbReference type="Pfam" id="PF02602"/>
    </source>
</evidence>
<dbReference type="InterPro" id="IPR003754">
    <property type="entry name" value="4pyrrol_synth_uPrphyn_synth"/>
</dbReference>
<dbReference type="InterPro" id="IPR039793">
    <property type="entry name" value="UROS/Hem4"/>
</dbReference>
<dbReference type="SUPFAM" id="SSF69618">
    <property type="entry name" value="HemD-like"/>
    <property type="match status" value="1"/>
</dbReference>
<accession>A0ABP0AP43</accession>
<proteinExistence type="predicted"/>
<organism evidence="2 3">
    <name type="scientific">Sporothrix curviconia</name>
    <dbReference type="NCBI Taxonomy" id="1260050"/>
    <lineage>
        <taxon>Eukaryota</taxon>
        <taxon>Fungi</taxon>
        <taxon>Dikarya</taxon>
        <taxon>Ascomycota</taxon>
        <taxon>Pezizomycotina</taxon>
        <taxon>Sordariomycetes</taxon>
        <taxon>Sordariomycetidae</taxon>
        <taxon>Ophiostomatales</taxon>
        <taxon>Ophiostomataceae</taxon>
        <taxon>Sporothrix</taxon>
    </lineage>
</organism>
<dbReference type="CDD" id="cd06578">
    <property type="entry name" value="HemD"/>
    <property type="match status" value="1"/>
</dbReference>
<keyword evidence="2" id="KW-0456">Lyase</keyword>